<feature type="domain" description="ABC transmembrane type-2" evidence="7">
    <location>
        <begin position="27"/>
        <end position="263"/>
    </location>
</feature>
<accession>A0ABV8DUU4</accession>
<keyword evidence="2 6" id="KW-0812">Transmembrane</keyword>
<dbReference type="Pfam" id="PF12698">
    <property type="entry name" value="ABC2_membrane_3"/>
    <property type="match status" value="1"/>
</dbReference>
<proteinExistence type="predicted"/>
<dbReference type="InterPro" id="IPR000412">
    <property type="entry name" value="ABC_2_transport"/>
</dbReference>
<dbReference type="PIRSF" id="PIRSF006648">
    <property type="entry name" value="DrrB"/>
    <property type="match status" value="1"/>
</dbReference>
<dbReference type="PANTHER" id="PTHR43229:SF2">
    <property type="entry name" value="NODULATION PROTEIN J"/>
    <property type="match status" value="1"/>
</dbReference>
<dbReference type="EMBL" id="JBHSAX010000014">
    <property type="protein sequence ID" value="MFC3963599.1"/>
    <property type="molecule type" value="Genomic_DNA"/>
</dbReference>
<organism evidence="8 9">
    <name type="scientific">Nocardia jiangsuensis</name>
    <dbReference type="NCBI Taxonomy" id="1691563"/>
    <lineage>
        <taxon>Bacteria</taxon>
        <taxon>Bacillati</taxon>
        <taxon>Actinomycetota</taxon>
        <taxon>Actinomycetes</taxon>
        <taxon>Mycobacteriales</taxon>
        <taxon>Nocardiaceae</taxon>
        <taxon>Nocardia</taxon>
    </lineage>
</organism>
<feature type="transmembrane region" description="Helical" evidence="6">
    <location>
        <begin position="110"/>
        <end position="132"/>
    </location>
</feature>
<protein>
    <submittedName>
        <fullName evidence="8">ABC transporter permease</fullName>
    </submittedName>
</protein>
<keyword evidence="3 6" id="KW-1133">Transmembrane helix</keyword>
<evidence type="ECO:0000256" key="6">
    <source>
        <dbReference type="SAM" id="Phobius"/>
    </source>
</evidence>
<name>A0ABV8DUU4_9NOCA</name>
<dbReference type="RefSeq" id="WP_378613349.1">
    <property type="nucleotide sequence ID" value="NZ_JBHSAX010000014.1"/>
</dbReference>
<feature type="transmembrane region" description="Helical" evidence="6">
    <location>
        <begin position="175"/>
        <end position="193"/>
    </location>
</feature>
<keyword evidence="9" id="KW-1185">Reference proteome</keyword>
<comment type="subcellular location">
    <subcellularLocation>
        <location evidence="1">Membrane</location>
        <topology evidence="1">Multi-pass membrane protein</topology>
    </subcellularLocation>
</comment>
<gene>
    <name evidence="8" type="ORF">ACFO0B_16530</name>
</gene>
<evidence type="ECO:0000256" key="5">
    <source>
        <dbReference type="ARBA" id="ARBA00023251"/>
    </source>
</evidence>
<feature type="transmembrane region" description="Helical" evidence="6">
    <location>
        <begin position="29"/>
        <end position="46"/>
    </location>
</feature>
<dbReference type="PROSITE" id="PS51012">
    <property type="entry name" value="ABC_TM2"/>
    <property type="match status" value="1"/>
</dbReference>
<evidence type="ECO:0000256" key="1">
    <source>
        <dbReference type="ARBA" id="ARBA00004141"/>
    </source>
</evidence>
<comment type="caution">
    <text evidence="8">The sequence shown here is derived from an EMBL/GenBank/DDBJ whole genome shotgun (WGS) entry which is preliminary data.</text>
</comment>
<keyword evidence="4 6" id="KW-0472">Membrane</keyword>
<feature type="transmembrane region" description="Helical" evidence="6">
    <location>
        <begin position="58"/>
        <end position="84"/>
    </location>
</feature>
<reference evidence="9" key="1">
    <citation type="journal article" date="2019" name="Int. J. Syst. Evol. Microbiol.">
        <title>The Global Catalogue of Microorganisms (GCM) 10K type strain sequencing project: providing services to taxonomists for standard genome sequencing and annotation.</title>
        <authorList>
            <consortium name="The Broad Institute Genomics Platform"/>
            <consortium name="The Broad Institute Genome Sequencing Center for Infectious Disease"/>
            <person name="Wu L."/>
            <person name="Ma J."/>
        </authorList>
    </citation>
    <scope>NUCLEOTIDE SEQUENCE [LARGE SCALE GENOMIC DNA]</scope>
    <source>
        <strain evidence="9">CGMCC 4.7330</strain>
    </source>
</reference>
<sequence length="284" mass="29709">MNPVLVAVRTGLRRGVIETRQALTSGQDLFGLAIYPLSALITLFFMRDATFQSSGIGLGALALPSLFGLLIVFNALFGIAGLLATDREDGTLLRAKATPNGMAGYLTGKIVAAAVLAVLPALPVLLGGLALIGDGLGFGTPDRWLALAAITALGLLATLPLGAALGSLFTSPRNLGYLSLPIMGLVAISGIFYPITALPGWLQAIAQAFPVYWMGLGTRAAMLPDSAAAVELGESWRHLETIVVLGFWAALGLVLAPPFLRRMARRESGSSVAARREKALQRAY</sequence>
<evidence type="ECO:0000256" key="3">
    <source>
        <dbReference type="ARBA" id="ARBA00022989"/>
    </source>
</evidence>
<evidence type="ECO:0000256" key="2">
    <source>
        <dbReference type="ARBA" id="ARBA00022692"/>
    </source>
</evidence>
<dbReference type="PANTHER" id="PTHR43229">
    <property type="entry name" value="NODULATION PROTEIN J"/>
    <property type="match status" value="1"/>
</dbReference>
<feature type="transmembrane region" description="Helical" evidence="6">
    <location>
        <begin position="144"/>
        <end position="169"/>
    </location>
</feature>
<dbReference type="InterPro" id="IPR013525">
    <property type="entry name" value="ABC2_TM"/>
</dbReference>
<evidence type="ECO:0000313" key="9">
    <source>
        <dbReference type="Proteomes" id="UP001595696"/>
    </source>
</evidence>
<dbReference type="InterPro" id="IPR051784">
    <property type="entry name" value="Nod_factor_ABC_transporter"/>
</dbReference>
<evidence type="ECO:0000313" key="8">
    <source>
        <dbReference type="EMBL" id="MFC3963599.1"/>
    </source>
</evidence>
<feature type="transmembrane region" description="Helical" evidence="6">
    <location>
        <begin position="242"/>
        <end position="260"/>
    </location>
</feature>
<dbReference type="InterPro" id="IPR047817">
    <property type="entry name" value="ABC2_TM_bact-type"/>
</dbReference>
<dbReference type="Proteomes" id="UP001595696">
    <property type="component" value="Unassembled WGS sequence"/>
</dbReference>
<evidence type="ECO:0000256" key="4">
    <source>
        <dbReference type="ARBA" id="ARBA00023136"/>
    </source>
</evidence>
<keyword evidence="5" id="KW-0046">Antibiotic resistance</keyword>
<evidence type="ECO:0000259" key="7">
    <source>
        <dbReference type="PROSITE" id="PS51012"/>
    </source>
</evidence>